<dbReference type="Proteomes" id="UP000070089">
    <property type="component" value="Unassembled WGS sequence"/>
</dbReference>
<gene>
    <name evidence="1" type="ORF">QR46_0582</name>
</gene>
<dbReference type="EMBL" id="JXTI01000009">
    <property type="protein sequence ID" value="KWX15382.1"/>
    <property type="molecule type" value="Genomic_DNA"/>
</dbReference>
<comment type="caution">
    <text evidence="1">The sequence shown here is derived from an EMBL/GenBank/DDBJ whole genome shotgun (WGS) entry which is preliminary data.</text>
</comment>
<evidence type="ECO:0000313" key="1">
    <source>
        <dbReference type="EMBL" id="KWX15382.1"/>
    </source>
</evidence>
<evidence type="ECO:0000313" key="2">
    <source>
        <dbReference type="Proteomes" id="UP000070089"/>
    </source>
</evidence>
<proteinExistence type="predicted"/>
<dbReference type="AlphaFoldDB" id="A0A132P085"/>
<accession>A0A132P085</accession>
<name>A0A132P085_GIAIN</name>
<organism evidence="1 2">
    <name type="scientific">Giardia duodenalis assemblage B</name>
    <dbReference type="NCBI Taxonomy" id="1394984"/>
    <lineage>
        <taxon>Eukaryota</taxon>
        <taxon>Metamonada</taxon>
        <taxon>Diplomonadida</taxon>
        <taxon>Hexamitidae</taxon>
        <taxon>Giardiinae</taxon>
        <taxon>Giardia</taxon>
    </lineage>
</organism>
<protein>
    <submittedName>
        <fullName evidence="1">Uncharacterized protein</fullName>
    </submittedName>
</protein>
<dbReference type="OrthoDB" id="10252671at2759"/>
<dbReference type="VEuPathDB" id="GiardiaDB:QR46_0582"/>
<sequence length="394" mass="43903">MPRADALQPTKNMFSAKPALSRQEDAPRYYGITTLNPCRCCECPNWERNGCHCPPNNNVTQDDINQYLAFERRRMARRALDPEWQAVDPIENGRPCIEPGCPPRSLSQCGARSGPCATGGEALGCCGDVFDPDHPCCEACAEAHKVPAHNQAASFHTRSFKLNYPYKTLSTLQKPQSAQKVSKSASYSVNLDISPAELYKSACSARKSYVFKTPRNDKTNGRFVCMTGRPLVYCTNKYVPSLDAHVQCLPPQFQGHLRTSGHYMCYIDPAARSRDSFSGQRETPEIRSAKAYQNKVRSMQKDNNRRLTVLNDLETCLREGGDAFQNTHLPGKGKALKMLTSPSEMLNVDALESNKFYLQQEKDISLVDSCAKRRAGIGIGDGTHDCRIYSRIGK</sequence>
<reference evidence="1 2" key="1">
    <citation type="journal article" date="2015" name="Mol. Biochem. Parasitol.">
        <title>Identification of polymorphic genes for use in assemblage B genotyping assays through comparative genomics of multiple assemblage B Giardia duodenalis isolates.</title>
        <authorList>
            <person name="Wielinga C."/>
            <person name="Thompson R.C."/>
            <person name="Monis P."/>
            <person name="Ryan U."/>
        </authorList>
    </citation>
    <scope>NUCLEOTIDE SEQUENCE [LARGE SCALE GENOMIC DNA]</scope>
    <source>
        <strain evidence="1 2">BAH15c1</strain>
    </source>
</reference>